<name>A0A0T5X916_9BACT</name>
<dbReference type="GO" id="GO:0016491">
    <property type="term" value="F:oxidoreductase activity"/>
    <property type="evidence" value="ECO:0007669"/>
    <property type="project" value="UniProtKB-KW"/>
</dbReference>
<gene>
    <name evidence="3" type="ORF">HMPREF1705_04097</name>
</gene>
<dbReference type="RefSeq" id="WP_009200280.1">
    <property type="nucleotide sequence ID" value="NZ_ACJX03000001.1"/>
</dbReference>
<dbReference type="InterPro" id="IPR006137">
    <property type="entry name" value="NADH_UbQ_OxRdtase-like_20kDa"/>
</dbReference>
<dbReference type="PANTHER" id="PTHR42845">
    <property type="entry name" value="COENZYME F420-REDUCING HYDROGENASE, GAMMA SUBUNIT"/>
    <property type="match status" value="1"/>
</dbReference>
<feature type="domain" description="NADH:ubiquinone oxidoreductase-like 20kDa subunit" evidence="2">
    <location>
        <begin position="14"/>
        <end position="162"/>
    </location>
</feature>
<dbReference type="Pfam" id="PF01058">
    <property type="entry name" value="Oxidored_q6"/>
    <property type="match status" value="1"/>
</dbReference>
<proteinExistence type="predicted"/>
<dbReference type="eggNOG" id="COG1941">
    <property type="taxonomic scope" value="Bacteria"/>
</dbReference>
<dbReference type="Proteomes" id="UP000005273">
    <property type="component" value="Unassembled WGS sequence"/>
</dbReference>
<dbReference type="STRING" id="592015.HMPREF1705_04097"/>
<keyword evidence="4" id="KW-1185">Reference proteome</keyword>
<dbReference type="SUPFAM" id="SSF56770">
    <property type="entry name" value="HydA/Nqo6-like"/>
    <property type="match status" value="1"/>
</dbReference>
<organism evidence="3 4">
    <name type="scientific">Acetomicrobium hydrogeniformans ATCC BAA-1850</name>
    <dbReference type="NCBI Taxonomy" id="592015"/>
    <lineage>
        <taxon>Bacteria</taxon>
        <taxon>Thermotogati</taxon>
        <taxon>Synergistota</taxon>
        <taxon>Synergistia</taxon>
        <taxon>Synergistales</taxon>
        <taxon>Acetomicrobiaceae</taxon>
        <taxon>Acetomicrobium</taxon>
    </lineage>
</organism>
<dbReference type="Gene3D" id="3.40.50.700">
    <property type="entry name" value="NADH:ubiquinone oxidoreductase-like, 20kDa subunit"/>
    <property type="match status" value="1"/>
</dbReference>
<keyword evidence="3" id="KW-0830">Ubiquinone</keyword>
<dbReference type="AlphaFoldDB" id="A0A0T5X916"/>
<evidence type="ECO:0000256" key="1">
    <source>
        <dbReference type="ARBA" id="ARBA00023002"/>
    </source>
</evidence>
<protein>
    <submittedName>
        <fullName evidence="3">NADH ubiquinone oxidoreductase, subunit</fullName>
    </submittedName>
</protein>
<sequence>MAKAKVATYWLEACAGCHMSFLDIDERLVDLFKNVEILYSPIVDAKDIPDIDVGVLSGGLGNVEELEIARKMRERCKYLVAWGDCAVFGGINCMRNFIPKDRVLKEGYIDTASTVNPEGIIPNEDIPELLPRALPLDYEVKVDVYVPGCPPDADTIYYVFKELLAGRVPKVPSEMMRYD</sequence>
<evidence type="ECO:0000313" key="4">
    <source>
        <dbReference type="Proteomes" id="UP000005273"/>
    </source>
</evidence>
<keyword evidence="1" id="KW-0560">Oxidoreductase</keyword>
<dbReference type="EMBL" id="ACJX03000001">
    <property type="protein sequence ID" value="KRT34849.1"/>
    <property type="molecule type" value="Genomic_DNA"/>
</dbReference>
<dbReference type="GO" id="GO:0051536">
    <property type="term" value="F:iron-sulfur cluster binding"/>
    <property type="evidence" value="ECO:0007669"/>
    <property type="project" value="InterPro"/>
</dbReference>
<accession>A0A0T5X916</accession>
<evidence type="ECO:0000313" key="3">
    <source>
        <dbReference type="EMBL" id="KRT34849.1"/>
    </source>
</evidence>
<reference evidence="4" key="1">
    <citation type="submission" date="2012-09" db="EMBL/GenBank/DDBJ databases">
        <authorList>
            <person name="Weinstock G."/>
            <person name="Sodergren E."/>
            <person name="Clifton S."/>
            <person name="Fulton L."/>
            <person name="Fulton B."/>
            <person name="Courtney L."/>
            <person name="Fronick C."/>
            <person name="Harrison M."/>
            <person name="Strong C."/>
            <person name="Farmer C."/>
            <person name="Delehaunty K."/>
            <person name="Markovic C."/>
            <person name="Hall O."/>
            <person name="Minx P."/>
            <person name="Tomlinson C."/>
            <person name="Mitreva M."/>
            <person name="Nelson J."/>
            <person name="Hou S."/>
            <person name="Wollam A."/>
            <person name="Pepin K.H."/>
            <person name="Johnson M."/>
            <person name="Bhonagiri V."/>
            <person name="Nash W.E."/>
            <person name="Suruliraj S."/>
            <person name="Warren W."/>
            <person name="Chinwalla A."/>
            <person name="Mardis E.R."/>
            <person name="Wilson R.K."/>
        </authorList>
    </citation>
    <scope>NUCLEOTIDE SEQUENCE [LARGE SCALE GENOMIC DNA]</scope>
    <source>
        <strain evidence="4">OS1</strain>
    </source>
</reference>
<dbReference type="OrthoDB" id="9787729at2"/>
<dbReference type="InterPro" id="IPR037024">
    <property type="entry name" value="NiFe_Hase_small_N_sf"/>
</dbReference>
<comment type="caution">
    <text evidence="3">The sequence shown here is derived from an EMBL/GenBank/DDBJ whole genome shotgun (WGS) entry which is preliminary data.</text>
</comment>
<dbReference type="InterPro" id="IPR051349">
    <property type="entry name" value="Hydrogenase_assoc-protein"/>
</dbReference>
<evidence type="ECO:0000259" key="2">
    <source>
        <dbReference type="Pfam" id="PF01058"/>
    </source>
</evidence>
<dbReference type="PANTHER" id="PTHR42845:SF1">
    <property type="entry name" value="HYDROGENASE SMALL SUBUNIT"/>
    <property type="match status" value="1"/>
</dbReference>